<organism evidence="1">
    <name type="scientific">Bactrocera dorsalis</name>
    <name type="common">Oriental fruit fly</name>
    <name type="synonym">Dacus dorsalis</name>
    <dbReference type="NCBI Taxonomy" id="27457"/>
    <lineage>
        <taxon>Eukaryota</taxon>
        <taxon>Metazoa</taxon>
        <taxon>Ecdysozoa</taxon>
        <taxon>Arthropoda</taxon>
        <taxon>Hexapoda</taxon>
        <taxon>Insecta</taxon>
        <taxon>Pterygota</taxon>
        <taxon>Neoptera</taxon>
        <taxon>Endopterygota</taxon>
        <taxon>Diptera</taxon>
        <taxon>Brachycera</taxon>
        <taxon>Muscomorpha</taxon>
        <taxon>Tephritoidea</taxon>
        <taxon>Tephritidae</taxon>
        <taxon>Bactrocera</taxon>
        <taxon>Bactrocera</taxon>
    </lineage>
</organism>
<dbReference type="AlphaFoldDB" id="A0A034WSP1"/>
<dbReference type="EMBL" id="GAKP01001595">
    <property type="protein sequence ID" value="JAC57357.1"/>
    <property type="molecule type" value="Transcribed_RNA"/>
</dbReference>
<reference evidence="1" key="1">
    <citation type="journal article" date="2014" name="BMC Genomics">
        <title>Characterizing the developmental transcriptome of the oriental fruit fly, Bactrocera dorsalis (Diptera: Tephritidae) through comparative genomic analysis with Drosophila melanogaster utilizing modENCODE datasets.</title>
        <authorList>
            <person name="Geib S.M."/>
            <person name="Calla B."/>
            <person name="Hall B."/>
            <person name="Hou S."/>
            <person name="Manoukis N.C."/>
        </authorList>
    </citation>
    <scope>NUCLEOTIDE SEQUENCE</scope>
    <source>
        <strain evidence="1">Punador</strain>
    </source>
</reference>
<proteinExistence type="predicted"/>
<evidence type="ECO:0000313" key="1">
    <source>
        <dbReference type="EMBL" id="JAC57357.1"/>
    </source>
</evidence>
<accession>A0A034WSP1</accession>
<name>A0A034WSP1_BACDO</name>
<protein>
    <submittedName>
        <fullName evidence="1">Uncharacterized protein</fullName>
    </submittedName>
</protein>
<sequence length="128" mass="14176">MSSLVTPPPLPPLLPLPKPLIQTQDASSAPLLEHCSCGLTFTVEPEPVYELSPRAVHFESPIQSTIYGSQSVYSSSSNVYEYEQSTTNDSSEDYVSKVQTQTTHIHAHCCQHARNNAHAQTEFAYEPR</sequence>